<evidence type="ECO:0000256" key="7">
    <source>
        <dbReference type="ARBA" id="ARBA00023136"/>
    </source>
</evidence>
<dbReference type="InterPro" id="IPR004276">
    <property type="entry name" value="GlycoTrans_28_N"/>
</dbReference>
<organism evidence="13">
    <name type="scientific">freshwater metagenome</name>
    <dbReference type="NCBI Taxonomy" id="449393"/>
    <lineage>
        <taxon>unclassified sequences</taxon>
        <taxon>metagenomes</taxon>
        <taxon>ecological metagenomes</taxon>
    </lineage>
</organism>
<keyword evidence="5" id="KW-0133">Cell shape</keyword>
<dbReference type="InterPro" id="IPR006009">
    <property type="entry name" value="GlcNAc_MurG"/>
</dbReference>
<feature type="domain" description="Glycosyl transferase family 28 C-terminal" evidence="11">
    <location>
        <begin position="195"/>
        <end position="331"/>
    </location>
</feature>
<dbReference type="GO" id="GO:0071555">
    <property type="term" value="P:cell wall organization"/>
    <property type="evidence" value="ECO:0007669"/>
    <property type="project" value="UniProtKB-KW"/>
</dbReference>
<evidence type="ECO:0000256" key="6">
    <source>
        <dbReference type="ARBA" id="ARBA00022984"/>
    </source>
</evidence>
<evidence type="ECO:0000256" key="8">
    <source>
        <dbReference type="ARBA" id="ARBA00023306"/>
    </source>
</evidence>
<evidence type="ECO:0000313" key="12">
    <source>
        <dbReference type="EMBL" id="CAB4807938.1"/>
    </source>
</evidence>
<keyword evidence="7" id="KW-0472">Membrane</keyword>
<dbReference type="GO" id="GO:0050511">
    <property type="term" value="F:undecaprenyldiphospho-muramoylpentapeptide beta-N-acetylglucosaminyltransferase activity"/>
    <property type="evidence" value="ECO:0007669"/>
    <property type="project" value="InterPro"/>
</dbReference>
<dbReference type="AlphaFoldDB" id="A0A6J7KCZ5"/>
<dbReference type="SUPFAM" id="SSF53756">
    <property type="entry name" value="UDP-Glycosyltransferase/glycogen phosphorylase"/>
    <property type="match status" value="1"/>
</dbReference>
<evidence type="ECO:0000256" key="1">
    <source>
        <dbReference type="ARBA" id="ARBA00022475"/>
    </source>
</evidence>
<dbReference type="PANTHER" id="PTHR21015">
    <property type="entry name" value="UDP-N-ACETYLGLUCOSAMINE--N-ACETYLMURAMYL-(PENTAPEPTIDE) PYROPHOSPHORYL-UNDECAPRENOL N-ACETYLGLUCOSAMINE TRANSFERASE 1"/>
    <property type="match status" value="1"/>
</dbReference>
<sequence length="360" mass="37787">MKIVLAGGGTAGHIEPALAVARAWRQNHPQDQIQFLGTKSGLENQLVPAAGFSLTHIPKVVIPRKISLSLFLAPTTLTHAFLESRTALRDADLLVGFGGYVSGPAYLAARSLNIPIVIHEANAKPGLANRLGALFTNFLAVAQPIHNGKLSKALITGLPLRGDVANALSLSSTDWNLARNNAKKSLGFSESAPVVAIFFGSQGSVALNKVIAAALPTLAKSGTQVLHALGKANQLPSAAMGYKPVSYIEDMATAYLAADLVIARSGAVTCSEVNALGRYALFIPLAIGNGEQKVNARLIVEQSRGEIVDQSEFSADWISRNIDRLLQNSQMAPITGNTSDLAASEKIVALMESALAKGAI</sequence>
<reference evidence="13" key="1">
    <citation type="submission" date="2020-05" db="EMBL/GenBank/DDBJ databases">
        <authorList>
            <person name="Chiriac C."/>
            <person name="Salcher M."/>
            <person name="Ghai R."/>
            <person name="Kavagutti S V."/>
        </authorList>
    </citation>
    <scope>NUCLEOTIDE SEQUENCE</scope>
</reference>
<dbReference type="GO" id="GO:0008360">
    <property type="term" value="P:regulation of cell shape"/>
    <property type="evidence" value="ECO:0007669"/>
    <property type="project" value="UniProtKB-KW"/>
</dbReference>
<dbReference type="EMBL" id="CAFBNQ010000023">
    <property type="protein sequence ID" value="CAB4954028.1"/>
    <property type="molecule type" value="Genomic_DNA"/>
</dbReference>
<keyword evidence="4" id="KW-0808">Transferase</keyword>
<feature type="domain" description="Glycosyltransferase family 28 N-terminal" evidence="10">
    <location>
        <begin position="3"/>
        <end position="133"/>
    </location>
</feature>
<dbReference type="HAMAP" id="MF_00033">
    <property type="entry name" value="MurG"/>
    <property type="match status" value="1"/>
</dbReference>
<accession>A0A6J7KCZ5</accession>
<keyword evidence="3" id="KW-0328">Glycosyltransferase</keyword>
<keyword evidence="9" id="KW-0961">Cell wall biogenesis/degradation</keyword>
<evidence type="ECO:0000256" key="2">
    <source>
        <dbReference type="ARBA" id="ARBA00022618"/>
    </source>
</evidence>
<evidence type="ECO:0000313" key="13">
    <source>
        <dbReference type="EMBL" id="CAB4954028.1"/>
    </source>
</evidence>
<dbReference type="CDD" id="cd03785">
    <property type="entry name" value="GT28_MurG"/>
    <property type="match status" value="1"/>
</dbReference>
<dbReference type="InterPro" id="IPR007235">
    <property type="entry name" value="Glyco_trans_28_C"/>
</dbReference>
<dbReference type="Pfam" id="PF04101">
    <property type="entry name" value="Glyco_tran_28_C"/>
    <property type="match status" value="1"/>
</dbReference>
<dbReference type="Gene3D" id="3.40.50.2000">
    <property type="entry name" value="Glycogen Phosphorylase B"/>
    <property type="match status" value="2"/>
</dbReference>
<dbReference type="EMBL" id="CAFAAX010000023">
    <property type="protein sequence ID" value="CAB4807938.1"/>
    <property type="molecule type" value="Genomic_DNA"/>
</dbReference>
<proteinExistence type="inferred from homology"/>
<keyword evidence="2" id="KW-0132">Cell division</keyword>
<dbReference type="GO" id="GO:0005975">
    <property type="term" value="P:carbohydrate metabolic process"/>
    <property type="evidence" value="ECO:0007669"/>
    <property type="project" value="InterPro"/>
</dbReference>
<gene>
    <name evidence="12" type="ORF">UFOPK3119_00328</name>
    <name evidence="13" type="ORF">UFOPK3861_00363</name>
</gene>
<evidence type="ECO:0000259" key="10">
    <source>
        <dbReference type="Pfam" id="PF03033"/>
    </source>
</evidence>
<evidence type="ECO:0000259" key="11">
    <source>
        <dbReference type="Pfam" id="PF04101"/>
    </source>
</evidence>
<dbReference type="GO" id="GO:0051301">
    <property type="term" value="P:cell division"/>
    <property type="evidence" value="ECO:0007669"/>
    <property type="project" value="UniProtKB-KW"/>
</dbReference>
<name>A0A6J7KCZ5_9ZZZZ</name>
<evidence type="ECO:0000256" key="5">
    <source>
        <dbReference type="ARBA" id="ARBA00022960"/>
    </source>
</evidence>
<keyword evidence="1" id="KW-1003">Cell membrane</keyword>
<evidence type="ECO:0000256" key="9">
    <source>
        <dbReference type="ARBA" id="ARBA00023316"/>
    </source>
</evidence>
<dbReference type="PANTHER" id="PTHR21015:SF22">
    <property type="entry name" value="GLYCOSYLTRANSFERASE"/>
    <property type="match status" value="1"/>
</dbReference>
<dbReference type="GO" id="GO:0009252">
    <property type="term" value="P:peptidoglycan biosynthetic process"/>
    <property type="evidence" value="ECO:0007669"/>
    <property type="project" value="UniProtKB-KW"/>
</dbReference>
<dbReference type="Pfam" id="PF03033">
    <property type="entry name" value="Glyco_transf_28"/>
    <property type="match status" value="1"/>
</dbReference>
<evidence type="ECO:0000256" key="3">
    <source>
        <dbReference type="ARBA" id="ARBA00022676"/>
    </source>
</evidence>
<evidence type="ECO:0000256" key="4">
    <source>
        <dbReference type="ARBA" id="ARBA00022679"/>
    </source>
</evidence>
<protein>
    <submittedName>
        <fullName evidence="13">Unannotated protein</fullName>
    </submittedName>
</protein>
<keyword evidence="8" id="KW-0131">Cell cycle</keyword>
<keyword evidence="6" id="KW-0573">Peptidoglycan synthesis</keyword>